<evidence type="ECO:0000313" key="12">
    <source>
        <dbReference type="EMBL" id="CAI8602558.1"/>
    </source>
</evidence>
<protein>
    <recommendedName>
        <fullName evidence="11">HhH-GPD domain-containing protein</fullName>
    </recommendedName>
</protein>
<feature type="region of interest" description="Disordered" evidence="10">
    <location>
        <begin position="286"/>
        <end position="423"/>
    </location>
</feature>
<dbReference type="GO" id="GO:0141166">
    <property type="term" value="P:chromosomal 5-methylcytosine DNA demethylation pathway"/>
    <property type="evidence" value="ECO:0007669"/>
    <property type="project" value="InterPro"/>
</dbReference>
<dbReference type="CDD" id="cd00056">
    <property type="entry name" value="ENDO3c"/>
    <property type="match status" value="1"/>
</dbReference>
<dbReference type="GO" id="GO:0003906">
    <property type="term" value="F:DNA-(apurinic or apyrimidinic site) endonuclease activity"/>
    <property type="evidence" value="ECO:0007669"/>
    <property type="project" value="UniProtKB-ARBA"/>
</dbReference>
<sequence length="2254" mass="250844">MEIGEMGRKEPETEIPWVPTTPAKPILPKSVPICTPAEGNDQTHHHGNEAVACSEFSNGSEKNRESCHGSVPMATIADNASDNGKICEKTGFGNVSCWSDLGGSAKFMFPAEVGSSNSYATQLGNNNGLNDLFVPRVPQETSDNACCSKRTSPDDPTEMLNKDGPSLNKELCGLVVELTGASSPLKENHNPDEGSSLGTGLNKTPEKKPRRKKHRPKVIREGKPKRTPKPATPKPAQSKGNTTGKRKYVRRTELNKAPTPATEVTGELTEKIPEAAEISCRRSLNFEIGTKDESSAGRKSTTGLLDKENGVAVQEPDVGLAFDLYTPGKHPSNSSMSLPEDTQVPDTSSQSIHPEASSQSIHPEAKPKENPTGKKKRVRKKLNKPPTPPTEVTGELTTETMSELARPPCKSSTNFDKGGMEESSTVKENVVIEGTYPDLAYVRRPGLNESSTPTKVSEDLPGKTMPESAKNSCTKSLNFDGGERGESSANRENAIVHPSIETGTALQEIEVDLAYDMKALMKQAAENNYMSFFNNEQTLSTSPSKTNSPGEKPRGSLTENTYQRRKRMNKSPTSQTEMTGGLTGVLMTESKETAMSRFSDFDMATKYESSAHRQIVNVQMDDVVEETPVGLAYKDSWMKQALHSYIALPEGERKCVRKRANRTFTPKKMTGELTKPIMSEPTIISCRMSINFDTGGRDESSMCNESLANDQNTLVKEIAHNYTSLSENTQAPSTCLPKSNLLEVKQNARNKNKRKGLAEAEDGNISNAQASTVKLQMIGCEREHSKTTERADNSQASTVNLQMEMVDWEGEHSGTNERADNSGMNLIGAHYNELHSYQSKPPLQFPNTRLPKCNPPGRKRNARNKNKRKSLAEVEDGNISNGQASTVNSQMVGYEGEHSGTTERADNGQASTVKLLMEMVGCGTEHSGTTEHADNSSVNLIGAHSNGFHSYQSKFPPQFLNIQKKRRTEKGKTSNTHITSSVNTKNGVPPIFAPEDAQVHPYASNDSSWMYGLGYNAAVRRIINESRENHFHSTQTFDEFRLSLRRMAEISLLPNQTCDYNSLMRIRNCIEPNYNAKQLDFSDRQTIREAERPQTCTDVLVEDMHVSCAKKKRSRKRSVLSSSMRPNKDEMQQCHNSALGNHQLTLGKPSGTARRVVRKITYNVEALTEQFRQLNINTGGKELALYGQTALVPFQGSFDPIKKQRPRPKVDLDEETDRVWKLLLLDINHDGVDGTDEEKAKWWEGERNVFRGRAESFIARMHLVQGDRRFSRWKGSVVDSVVGVFLTQNVTDHLSSSAFMSLAARFPKKSGSMCGEGTSLAVNKQQVCVVEPEENTECDVNLLNQSVCNQSSMTVDIVEHSREKTVNSNDSCRITSSPISLTDESNCKQTVSPQRNITECHSPMVVIEDREEKSCHDGTGKELNDIVSSQSSVISSQISGDFSNDQNPEKIGSCSDSNSEVEDLSSTAKYNNCGSFSKLLEMVSSTKFSEVNSQRSKLIENMRDDNATESWKKSNVAQSSVRESIIPSHEYNLKLTLNLGAREVNCSDPFNTEALSSGILKNKDENEMNTPSFQTDESAGCVAVTHSQTNASQVHPQEQSNHMQQSFFDIAGQTLDLIQKERDFNFGDHKDVVRSETNEVTSDPIKKTKNQLKEEKEQFDWDSLRRKAQAEAGKREKTEDTMDSLDWDAVRCADVGDIANTIKERGMNNRLAERIQKFLKRVVDDHGSIDLEWLRDVPPDQAKEYLLSVRGLGLKSVECVRLLTLHHLAFPVDTNVGRIAVRLGWVPLQPLPESLQLHLLEMYPVLESIQKYLWPRLCKLDQKTLYELHYQMITFGKVFCTKSKPNCNACPMRAECRHFASAFASARLALPGPEQKSIVIAAGNSVPNENPPVVMSQLQLPLAENTNQVEEIPETEVSGQLARSEINICQPIIEEPTTPEPECSEQILSDIEDAFYEDPSEIPTIKLNIEEFTLNLQNYMQQNMELQEGEMSKALVALNPEAASIPVPKLKNISRLRTEHCVYELPDTHPLLEGWDKREPDDPGKYLLAIWTPGETADSTQAPECKCRSREEYGQLCNEKECFSCNSFREANSQIIRGTLLIPCRTATRGSFPLNGTYFQVNEVFADHESSLNPVSVPRSWIWNLNRRTVYFGTSTTSIFKGLSTQEIQQAFWRGYICVRGFERKLRTPRPLMARLHFPASKLAKAKEKTKKEPSPVKKSQVPKPARKSQEPKPNPEQPELITNGHSLQEKGTA</sequence>
<evidence type="ECO:0000256" key="8">
    <source>
        <dbReference type="ARBA" id="ARBA00023125"/>
    </source>
</evidence>
<feature type="compositionally biased region" description="Basic and acidic residues" evidence="10">
    <location>
        <begin position="1"/>
        <end position="12"/>
    </location>
</feature>
<dbReference type="PANTHER" id="PTHR46213">
    <property type="entry name" value="TRANSCRIPTIONAL ACTIVATOR DEMETER"/>
    <property type="match status" value="1"/>
</dbReference>
<feature type="compositionally biased region" description="Polar residues" evidence="10">
    <location>
        <begin position="537"/>
        <end position="549"/>
    </location>
</feature>
<dbReference type="SMART" id="SM00478">
    <property type="entry name" value="ENDO3c"/>
    <property type="match status" value="1"/>
</dbReference>
<feature type="region of interest" description="Disordered" evidence="10">
    <location>
        <begin position="837"/>
        <end position="908"/>
    </location>
</feature>
<dbReference type="InterPro" id="IPR003651">
    <property type="entry name" value="Endonuclease3_FeS-loop_motif"/>
</dbReference>
<dbReference type="InterPro" id="IPR044811">
    <property type="entry name" value="DME/ROS1"/>
</dbReference>
<dbReference type="Pfam" id="PF15628">
    <property type="entry name" value="RRM_DME"/>
    <property type="match status" value="1"/>
</dbReference>
<evidence type="ECO:0000256" key="5">
    <source>
        <dbReference type="ARBA" id="ARBA00022723"/>
    </source>
</evidence>
<feature type="region of interest" description="Disordered" evidence="10">
    <location>
        <begin position="140"/>
        <end position="166"/>
    </location>
</feature>
<feature type="compositionally biased region" description="Polar residues" evidence="10">
    <location>
        <begin position="878"/>
        <end position="891"/>
    </location>
</feature>
<evidence type="ECO:0000256" key="1">
    <source>
        <dbReference type="ARBA" id="ARBA00001966"/>
    </source>
</evidence>
<feature type="region of interest" description="Disordered" evidence="10">
    <location>
        <begin position="1"/>
        <end position="22"/>
    </location>
</feature>
<evidence type="ECO:0000256" key="4">
    <source>
        <dbReference type="ARBA" id="ARBA00022485"/>
    </source>
</evidence>
<keyword evidence="7" id="KW-0411">Iron-sulfur</keyword>
<dbReference type="InterPro" id="IPR028925">
    <property type="entry name" value="RRM_DME"/>
</dbReference>
<organism evidence="12 13">
    <name type="scientific">Vicia faba</name>
    <name type="common">Broad bean</name>
    <name type="synonym">Faba vulgaris</name>
    <dbReference type="NCBI Taxonomy" id="3906"/>
    <lineage>
        <taxon>Eukaryota</taxon>
        <taxon>Viridiplantae</taxon>
        <taxon>Streptophyta</taxon>
        <taxon>Embryophyta</taxon>
        <taxon>Tracheophyta</taxon>
        <taxon>Spermatophyta</taxon>
        <taxon>Magnoliopsida</taxon>
        <taxon>eudicotyledons</taxon>
        <taxon>Gunneridae</taxon>
        <taxon>Pentapetalae</taxon>
        <taxon>rosids</taxon>
        <taxon>fabids</taxon>
        <taxon>Fabales</taxon>
        <taxon>Fabaceae</taxon>
        <taxon>Papilionoideae</taxon>
        <taxon>50 kb inversion clade</taxon>
        <taxon>NPAAA clade</taxon>
        <taxon>Hologalegina</taxon>
        <taxon>IRL clade</taxon>
        <taxon>Fabeae</taxon>
        <taxon>Vicia</taxon>
    </lineage>
</organism>
<dbReference type="InterPro" id="IPR011257">
    <property type="entry name" value="DNA_glycosylase"/>
</dbReference>
<dbReference type="GO" id="GO:0046872">
    <property type="term" value="F:metal ion binding"/>
    <property type="evidence" value="ECO:0007669"/>
    <property type="project" value="UniProtKB-KW"/>
</dbReference>
<proteinExistence type="inferred from homology"/>
<accession>A0AAV0ZYJ1</accession>
<comment type="similarity">
    <text evidence="3">Belongs to the DNA glycosylase family. DEMETER subfamily.</text>
</comment>
<feature type="compositionally biased region" description="Basic residues" evidence="10">
    <location>
        <begin position="208"/>
        <end position="217"/>
    </location>
</feature>
<dbReference type="GO" id="GO:0051539">
    <property type="term" value="F:4 iron, 4 sulfur cluster binding"/>
    <property type="evidence" value="ECO:0007669"/>
    <property type="project" value="UniProtKB-KW"/>
</dbReference>
<feature type="region of interest" description="Disordered" evidence="10">
    <location>
        <begin position="967"/>
        <end position="989"/>
    </location>
</feature>
<keyword evidence="13" id="KW-1185">Reference proteome</keyword>
<comment type="cofactor">
    <cofactor evidence="1">
        <name>[4Fe-4S] cluster</name>
        <dbReference type="ChEBI" id="CHEBI:49883"/>
    </cofactor>
</comment>
<name>A0AAV0ZYJ1_VICFA</name>
<keyword evidence="8" id="KW-0238">DNA-binding</keyword>
<dbReference type="GO" id="GO:0003677">
    <property type="term" value="F:DNA binding"/>
    <property type="evidence" value="ECO:0007669"/>
    <property type="project" value="UniProtKB-KW"/>
</dbReference>
<dbReference type="Pfam" id="PF15629">
    <property type="entry name" value="Perm-CXXC"/>
    <property type="match status" value="1"/>
</dbReference>
<evidence type="ECO:0000256" key="3">
    <source>
        <dbReference type="ARBA" id="ARBA00005646"/>
    </source>
</evidence>
<keyword evidence="5" id="KW-0479">Metal-binding</keyword>
<feature type="region of interest" description="Disordered" evidence="10">
    <location>
        <begin position="181"/>
        <end position="270"/>
    </location>
</feature>
<dbReference type="InterPro" id="IPR003265">
    <property type="entry name" value="HhH-GPD_domain"/>
</dbReference>
<feature type="compositionally biased region" description="Basic and acidic residues" evidence="10">
    <location>
        <begin position="2205"/>
        <end position="2216"/>
    </location>
</feature>
<feature type="compositionally biased region" description="Basic and acidic residues" evidence="10">
    <location>
        <begin position="363"/>
        <end position="372"/>
    </location>
</feature>
<feature type="compositionally biased region" description="Basic residues" evidence="10">
    <location>
        <begin position="373"/>
        <end position="383"/>
    </location>
</feature>
<dbReference type="InterPro" id="IPR028924">
    <property type="entry name" value="Perm-CXXC"/>
</dbReference>
<dbReference type="EMBL" id="OX451738">
    <property type="protein sequence ID" value="CAI8602558.1"/>
    <property type="molecule type" value="Genomic_DNA"/>
</dbReference>
<feature type="compositionally biased region" description="Basic residues" evidence="10">
    <location>
        <begin position="857"/>
        <end position="869"/>
    </location>
</feature>
<dbReference type="SUPFAM" id="SSF48150">
    <property type="entry name" value="DNA-glycosylase"/>
    <property type="match status" value="1"/>
</dbReference>
<feature type="compositionally biased region" description="Polar residues" evidence="10">
    <location>
        <begin position="973"/>
        <end position="986"/>
    </location>
</feature>
<evidence type="ECO:0000256" key="9">
    <source>
        <dbReference type="ARBA" id="ARBA00023242"/>
    </source>
</evidence>
<dbReference type="Proteomes" id="UP001157006">
    <property type="component" value="Chromosome 3"/>
</dbReference>
<feature type="compositionally biased region" description="Polar residues" evidence="10">
    <location>
        <begin position="344"/>
        <end position="361"/>
    </location>
</feature>
<feature type="region of interest" description="Disordered" evidence="10">
    <location>
        <begin position="445"/>
        <end position="492"/>
    </location>
</feature>
<feature type="region of interest" description="Disordered" evidence="10">
    <location>
        <begin position="2203"/>
        <end position="2254"/>
    </location>
</feature>
<evidence type="ECO:0000256" key="6">
    <source>
        <dbReference type="ARBA" id="ARBA00023004"/>
    </source>
</evidence>
<dbReference type="InterPro" id="IPR023170">
    <property type="entry name" value="HhH_base_excis_C"/>
</dbReference>
<dbReference type="PANTHER" id="PTHR46213:SF26">
    <property type="entry name" value="HHH-GPD BASE EXCISION DNA REPAIR FAMILY PROTEIN"/>
    <property type="match status" value="1"/>
</dbReference>
<reference evidence="12 13" key="1">
    <citation type="submission" date="2023-01" db="EMBL/GenBank/DDBJ databases">
        <authorList>
            <person name="Kreplak J."/>
        </authorList>
    </citation>
    <scope>NUCLEOTIDE SEQUENCE [LARGE SCALE GENOMIC DNA]</scope>
</reference>
<evidence type="ECO:0000256" key="10">
    <source>
        <dbReference type="SAM" id="MobiDB-lite"/>
    </source>
</evidence>
<feature type="compositionally biased region" description="Polar residues" evidence="10">
    <location>
        <begin position="2244"/>
        <end position="2254"/>
    </location>
</feature>
<evidence type="ECO:0000256" key="7">
    <source>
        <dbReference type="ARBA" id="ARBA00023014"/>
    </source>
</evidence>
<dbReference type="SMART" id="SM00525">
    <property type="entry name" value="FES"/>
    <property type="match status" value="1"/>
</dbReference>
<evidence type="ECO:0000259" key="11">
    <source>
        <dbReference type="SMART" id="SM00478"/>
    </source>
</evidence>
<evidence type="ECO:0000313" key="13">
    <source>
        <dbReference type="Proteomes" id="UP001157006"/>
    </source>
</evidence>
<comment type="subcellular location">
    <subcellularLocation>
        <location evidence="2">Nucleus</location>
    </subcellularLocation>
</comment>
<feature type="compositionally biased region" description="Basic and acidic residues" evidence="10">
    <location>
        <begin position="895"/>
        <end position="906"/>
    </location>
</feature>
<dbReference type="GO" id="GO:0006284">
    <property type="term" value="P:base-excision repair"/>
    <property type="evidence" value="ECO:0007669"/>
    <property type="project" value="InterPro"/>
</dbReference>
<feature type="region of interest" description="Disordered" evidence="10">
    <location>
        <begin position="537"/>
        <end position="579"/>
    </location>
</feature>
<feature type="compositionally biased region" description="Polar residues" evidence="10">
    <location>
        <begin position="837"/>
        <end position="847"/>
    </location>
</feature>
<evidence type="ECO:0000256" key="2">
    <source>
        <dbReference type="ARBA" id="ARBA00004123"/>
    </source>
</evidence>
<keyword evidence="6" id="KW-0408">Iron</keyword>
<dbReference type="GO" id="GO:0035514">
    <property type="term" value="F:DNA demethylase activity"/>
    <property type="evidence" value="ECO:0007669"/>
    <property type="project" value="InterPro"/>
</dbReference>
<keyword evidence="4" id="KW-0004">4Fe-4S</keyword>
<feature type="domain" description="HhH-GPD" evidence="11">
    <location>
        <begin position="1664"/>
        <end position="1838"/>
    </location>
</feature>
<feature type="region of interest" description="Disordered" evidence="10">
    <location>
        <begin position="1635"/>
        <end position="1656"/>
    </location>
</feature>
<dbReference type="GO" id="GO:0019104">
    <property type="term" value="F:DNA N-glycosylase activity"/>
    <property type="evidence" value="ECO:0007669"/>
    <property type="project" value="InterPro"/>
</dbReference>
<gene>
    <name evidence="12" type="ORF">VFH_III046080</name>
</gene>
<dbReference type="FunFam" id="1.10.1670.10:FF:000004">
    <property type="entry name" value="DNA glycosylase/AP lyase ROS1"/>
    <property type="match status" value="1"/>
</dbReference>
<keyword evidence="9" id="KW-0539">Nucleus</keyword>
<dbReference type="Gene3D" id="1.10.1670.10">
    <property type="entry name" value="Helix-hairpin-Helix base-excision DNA repair enzymes (C-terminal)"/>
    <property type="match status" value="1"/>
</dbReference>
<dbReference type="GO" id="GO:0005634">
    <property type="term" value="C:nucleus"/>
    <property type="evidence" value="ECO:0007669"/>
    <property type="project" value="UniProtKB-SubCell"/>
</dbReference>